<protein>
    <recommendedName>
        <fullName evidence="1">Trimethylguanosine synthase</fullName>
    </recommendedName>
    <alternativeName>
        <fullName evidence="7">Cap-specific guanine-N(2) methyltransferase</fullName>
    </alternativeName>
</protein>
<evidence type="ECO:0000256" key="7">
    <source>
        <dbReference type="ARBA" id="ARBA00049790"/>
    </source>
</evidence>
<evidence type="ECO:0000256" key="5">
    <source>
        <dbReference type="ARBA" id="ARBA00048763"/>
    </source>
</evidence>
<name>A0A2C5Z5T7_9HYPO</name>
<comment type="catalytic activity">
    <reaction evidence="4">
        <text>a 5'-end (N(7)-methyl 5'-triphosphoguanosine)-ribonucleoside in snoRNA + S-adenosyl-L-methionine = a 5'-end (N(2),N(7)-dimethyl 5'-triphosphoguanosine)-ribonucleoside in snoRNA + S-adenosyl-L-homocysteine + H(+)</text>
        <dbReference type="Rhea" id="RHEA:78475"/>
        <dbReference type="Rhea" id="RHEA-COMP:19086"/>
        <dbReference type="Rhea" id="RHEA-COMP:19088"/>
        <dbReference type="ChEBI" id="CHEBI:15378"/>
        <dbReference type="ChEBI" id="CHEBI:57856"/>
        <dbReference type="ChEBI" id="CHEBI:59789"/>
        <dbReference type="ChEBI" id="CHEBI:156461"/>
        <dbReference type="ChEBI" id="CHEBI:172880"/>
    </reaction>
    <physiologicalReaction direction="left-to-right" evidence="4">
        <dbReference type="Rhea" id="RHEA:78476"/>
    </physiologicalReaction>
</comment>
<gene>
    <name evidence="9" type="ORF">CDD82_4477</name>
</gene>
<accession>A0A2C5Z5T7</accession>
<evidence type="ECO:0000313" key="9">
    <source>
        <dbReference type="EMBL" id="PHH75366.1"/>
    </source>
</evidence>
<evidence type="ECO:0000256" key="6">
    <source>
        <dbReference type="ARBA" id="ARBA00049075"/>
    </source>
</evidence>
<dbReference type="PANTHER" id="PTHR14741">
    <property type="entry name" value="S-ADENOSYLMETHIONINE-DEPENDENT METHYLTRANSFERASE RELATED"/>
    <property type="match status" value="1"/>
</dbReference>
<feature type="region of interest" description="Disordered" evidence="8">
    <location>
        <begin position="357"/>
        <end position="388"/>
    </location>
</feature>
<dbReference type="AlphaFoldDB" id="A0A2C5Z5T7"/>
<comment type="catalytic activity">
    <reaction evidence="3">
        <text>a 5'-end (N(2),N(7)-dimethyl 5'-triphosphoguanosine)-ribonucleoside in snoRNA + S-adenosyl-L-methionine = a 5'-end (N(2),N(2),N(7)-trimethyl 5'-triphosphoguanosine)-ribonucleoside in snoRNA + S-adenosyl-L-homocysteine + H(+)</text>
        <dbReference type="Rhea" id="RHEA:78507"/>
        <dbReference type="Rhea" id="RHEA-COMP:19088"/>
        <dbReference type="Rhea" id="RHEA-COMP:19090"/>
        <dbReference type="ChEBI" id="CHEBI:15378"/>
        <dbReference type="ChEBI" id="CHEBI:57856"/>
        <dbReference type="ChEBI" id="CHEBI:59789"/>
        <dbReference type="ChEBI" id="CHEBI:167623"/>
        <dbReference type="ChEBI" id="CHEBI:172880"/>
    </reaction>
    <physiologicalReaction direction="left-to-right" evidence="3">
        <dbReference type="Rhea" id="RHEA:78508"/>
    </physiologicalReaction>
</comment>
<dbReference type="GO" id="GO:0005634">
    <property type="term" value="C:nucleus"/>
    <property type="evidence" value="ECO:0007669"/>
    <property type="project" value="TreeGrafter"/>
</dbReference>
<dbReference type="Proteomes" id="UP000224854">
    <property type="component" value="Unassembled WGS sequence"/>
</dbReference>
<dbReference type="EMBL" id="NJEU01000376">
    <property type="protein sequence ID" value="PHH75366.1"/>
    <property type="molecule type" value="Genomic_DNA"/>
</dbReference>
<evidence type="ECO:0000256" key="8">
    <source>
        <dbReference type="SAM" id="MobiDB-lite"/>
    </source>
</evidence>
<comment type="catalytic activity">
    <reaction evidence="6">
        <text>a 5'-end (N(7)-methyl 5'-triphosphoguanosine)-ribonucleoside in snRNA + S-adenosyl-L-methionine = a 5'-end (N(2),N(7)-dimethyl 5'-triphosphoguanosine)-ribonucleoside in snRNA + S-adenosyl-L-homocysteine + H(+)</text>
        <dbReference type="Rhea" id="RHEA:78471"/>
        <dbReference type="Rhea" id="RHEA-COMP:19085"/>
        <dbReference type="Rhea" id="RHEA-COMP:19087"/>
        <dbReference type="ChEBI" id="CHEBI:15378"/>
        <dbReference type="ChEBI" id="CHEBI:57856"/>
        <dbReference type="ChEBI" id="CHEBI:59789"/>
        <dbReference type="ChEBI" id="CHEBI:156461"/>
        <dbReference type="ChEBI" id="CHEBI:172880"/>
    </reaction>
    <physiologicalReaction direction="left-to-right" evidence="6">
        <dbReference type="Rhea" id="RHEA:78472"/>
    </physiologicalReaction>
</comment>
<dbReference type="SUPFAM" id="SSF53335">
    <property type="entry name" value="S-adenosyl-L-methionine-dependent methyltransferases"/>
    <property type="match status" value="1"/>
</dbReference>
<dbReference type="OrthoDB" id="194443at2759"/>
<dbReference type="PANTHER" id="PTHR14741:SF32">
    <property type="entry name" value="TRIMETHYLGUANOSINE SYNTHASE"/>
    <property type="match status" value="1"/>
</dbReference>
<dbReference type="CDD" id="cd02440">
    <property type="entry name" value="AdoMet_MTases"/>
    <property type="match status" value="1"/>
</dbReference>
<dbReference type="InterPro" id="IPR029063">
    <property type="entry name" value="SAM-dependent_MTases_sf"/>
</dbReference>
<dbReference type="Pfam" id="PF09445">
    <property type="entry name" value="Methyltransf_15"/>
    <property type="match status" value="1"/>
</dbReference>
<organism evidence="9 10">
    <name type="scientific">Ophiocordyceps australis</name>
    <dbReference type="NCBI Taxonomy" id="1399860"/>
    <lineage>
        <taxon>Eukaryota</taxon>
        <taxon>Fungi</taxon>
        <taxon>Dikarya</taxon>
        <taxon>Ascomycota</taxon>
        <taxon>Pezizomycotina</taxon>
        <taxon>Sordariomycetes</taxon>
        <taxon>Hypocreomycetidae</taxon>
        <taxon>Hypocreales</taxon>
        <taxon>Ophiocordycipitaceae</taxon>
        <taxon>Ophiocordyceps</taxon>
    </lineage>
</organism>
<evidence type="ECO:0000256" key="2">
    <source>
        <dbReference type="ARBA" id="ARBA00025783"/>
    </source>
</evidence>
<dbReference type="GO" id="GO:0071164">
    <property type="term" value="F:RNA cap trimethylguanosine synthase activity"/>
    <property type="evidence" value="ECO:0007669"/>
    <property type="project" value="TreeGrafter"/>
</dbReference>
<proteinExistence type="inferred from homology"/>
<feature type="compositionally biased region" description="Basic and acidic residues" evidence="8">
    <location>
        <begin position="357"/>
        <end position="367"/>
    </location>
</feature>
<evidence type="ECO:0000256" key="4">
    <source>
        <dbReference type="ARBA" id="ARBA00048740"/>
    </source>
</evidence>
<evidence type="ECO:0000256" key="1">
    <source>
        <dbReference type="ARBA" id="ARBA00018517"/>
    </source>
</evidence>
<reference evidence="9 10" key="1">
    <citation type="submission" date="2017-06" db="EMBL/GenBank/DDBJ databases">
        <title>Ant-infecting Ophiocordyceps genomes reveal a high diversity of potential behavioral manipulation genes and a possible major role for enterotoxins.</title>
        <authorList>
            <person name="De Bekker C."/>
            <person name="Evans H.C."/>
            <person name="Brachmann A."/>
            <person name="Hughes D.P."/>
        </authorList>
    </citation>
    <scope>NUCLEOTIDE SEQUENCE [LARGE SCALE GENOMIC DNA]</scope>
    <source>
        <strain evidence="9 10">1348a</strain>
    </source>
</reference>
<evidence type="ECO:0000313" key="10">
    <source>
        <dbReference type="Proteomes" id="UP000224854"/>
    </source>
</evidence>
<evidence type="ECO:0000256" key="3">
    <source>
        <dbReference type="ARBA" id="ARBA00047418"/>
    </source>
</evidence>
<keyword evidence="10" id="KW-1185">Reference proteome</keyword>
<sequence>MSPATVNGRPDTGCIAPAARLPLTSLCPFRRSRDDIPDELRGYYAQRHTIFSRYDSGIRLTDAAWYGVTPEAVAQEIAQDMKNSDPCKRFLIDAFAGAGGNVIAFALSGRWHHVIAIERDPHTLACAQHNANIYGVDDSMVSWVLGDSFDFIDALVNHPAKLHPDLRVDVNATVVFSSPPWGGPSYQNDRVFDLHRMEPYGLDKLHEAYITMDHAIYLPRTSDVRQIADLVPNNQRIRVVHYCIRKASKAMVAYLPAQKAQQTRTVPPPTSSAVDIIEVVPRAGVYLTRRPLLYLGAKVTCQFAEQEGRCTLEASVISNSALYTHLDSETKGSLQLVNQILGHTRFQLAGSPLFDLESRTDDGKKGGDSGGNGDVNWSWHGLIEPGDT</sequence>
<dbReference type="Gene3D" id="3.40.50.150">
    <property type="entry name" value="Vaccinia Virus protein VP39"/>
    <property type="match status" value="1"/>
</dbReference>
<dbReference type="InterPro" id="IPR019012">
    <property type="entry name" value="RNA_cap_Gua-N2-MeTrfase"/>
</dbReference>
<comment type="similarity">
    <text evidence="2">Belongs to the methyltransferase superfamily. Trimethylguanosine synthase family.</text>
</comment>
<comment type="catalytic activity">
    <reaction evidence="5">
        <text>a 5'-end (N(2),N(7)-dimethyl 5'-triphosphoguanosine)-ribonucleoside in snRNA + S-adenosyl-L-methionine = a 5'-end (N(2),N(2),N(7)-trimethyl 5'-triphosphoguanosine)-ribonucleoside in snRNA + S-adenosyl-L-homocysteine + H(+)</text>
        <dbReference type="Rhea" id="RHEA:78479"/>
        <dbReference type="Rhea" id="RHEA-COMP:19087"/>
        <dbReference type="Rhea" id="RHEA-COMP:19089"/>
        <dbReference type="ChEBI" id="CHEBI:15378"/>
        <dbReference type="ChEBI" id="CHEBI:57856"/>
        <dbReference type="ChEBI" id="CHEBI:59789"/>
        <dbReference type="ChEBI" id="CHEBI:167623"/>
        <dbReference type="ChEBI" id="CHEBI:172880"/>
    </reaction>
    <physiologicalReaction direction="left-to-right" evidence="5">
        <dbReference type="Rhea" id="RHEA:78480"/>
    </physiologicalReaction>
</comment>
<comment type="caution">
    <text evidence="9">The sequence shown here is derived from an EMBL/GenBank/DDBJ whole genome shotgun (WGS) entry which is preliminary data.</text>
</comment>